<dbReference type="InParanoid" id="A0A067Q932"/>
<keyword evidence="2" id="KW-0539">Nucleus</keyword>
<feature type="domain" description="Rad21/Rec8-like protein N-terminal" evidence="4">
    <location>
        <begin position="1"/>
        <end position="79"/>
    </location>
</feature>
<accession>A0A067Q932</accession>
<dbReference type="GO" id="GO:1990414">
    <property type="term" value="P:replication-born double-strand break repair via sister chromatid exchange"/>
    <property type="evidence" value="ECO:0007669"/>
    <property type="project" value="TreeGrafter"/>
</dbReference>
<evidence type="ECO:0000256" key="2">
    <source>
        <dbReference type="ARBA" id="ARBA00023242"/>
    </source>
</evidence>
<evidence type="ECO:0000256" key="1">
    <source>
        <dbReference type="ARBA" id="ARBA00004123"/>
    </source>
</evidence>
<dbReference type="GO" id="GO:0008278">
    <property type="term" value="C:cohesin complex"/>
    <property type="evidence" value="ECO:0007669"/>
    <property type="project" value="InterPro"/>
</dbReference>
<dbReference type="Proteomes" id="UP000027265">
    <property type="component" value="Unassembled WGS sequence"/>
</dbReference>
<dbReference type="InterPro" id="IPR006910">
    <property type="entry name" value="Rad21_Rec8_N"/>
</dbReference>
<dbReference type="GO" id="GO:0007062">
    <property type="term" value="P:sister chromatid cohesion"/>
    <property type="evidence" value="ECO:0007669"/>
    <property type="project" value="InterPro"/>
</dbReference>
<feature type="compositionally biased region" description="Polar residues" evidence="3">
    <location>
        <begin position="327"/>
        <end position="337"/>
    </location>
</feature>
<dbReference type="HOGENOM" id="CLU_013328_0_0_1"/>
<proteinExistence type="predicted"/>
<dbReference type="STRING" id="933084.A0A067Q932"/>
<dbReference type="Pfam" id="PF04825">
    <property type="entry name" value="Rad21_Rec8_N"/>
    <property type="match status" value="1"/>
</dbReference>
<gene>
    <name evidence="5" type="ORF">JAAARDRAFT_189121</name>
</gene>
<dbReference type="GO" id="GO:0005634">
    <property type="term" value="C:nucleus"/>
    <property type="evidence" value="ECO:0007669"/>
    <property type="project" value="UniProtKB-SubCell"/>
</dbReference>
<dbReference type="FunCoup" id="A0A067Q932">
    <property type="interactions" value="53"/>
</dbReference>
<dbReference type="GO" id="GO:0003682">
    <property type="term" value="F:chromatin binding"/>
    <property type="evidence" value="ECO:0007669"/>
    <property type="project" value="TreeGrafter"/>
</dbReference>
<dbReference type="OrthoDB" id="10071381at2759"/>
<dbReference type="PANTHER" id="PTHR12585:SF72">
    <property type="entry name" value="MEIOTIC RECOMBINATION PROTEIN REC8"/>
    <property type="match status" value="1"/>
</dbReference>
<evidence type="ECO:0000259" key="4">
    <source>
        <dbReference type="Pfam" id="PF04825"/>
    </source>
</evidence>
<dbReference type="AlphaFoldDB" id="A0A067Q932"/>
<organism evidence="5 6">
    <name type="scientific">Jaapia argillacea MUCL 33604</name>
    <dbReference type="NCBI Taxonomy" id="933084"/>
    <lineage>
        <taxon>Eukaryota</taxon>
        <taxon>Fungi</taxon>
        <taxon>Dikarya</taxon>
        <taxon>Basidiomycota</taxon>
        <taxon>Agaricomycotina</taxon>
        <taxon>Agaricomycetes</taxon>
        <taxon>Agaricomycetidae</taxon>
        <taxon>Jaapiales</taxon>
        <taxon>Jaapiaceae</taxon>
        <taxon>Jaapia</taxon>
    </lineage>
</organism>
<feature type="region of interest" description="Disordered" evidence="3">
    <location>
        <begin position="166"/>
        <end position="195"/>
    </location>
</feature>
<keyword evidence="6" id="KW-1185">Reference proteome</keyword>
<feature type="compositionally biased region" description="Basic and acidic residues" evidence="3">
    <location>
        <begin position="389"/>
        <end position="400"/>
    </location>
</feature>
<name>A0A067Q932_9AGAM</name>
<reference evidence="6" key="1">
    <citation type="journal article" date="2014" name="Proc. Natl. Acad. Sci. U.S.A.">
        <title>Extensive sampling of basidiomycete genomes demonstrates inadequacy of the white-rot/brown-rot paradigm for wood decay fungi.</title>
        <authorList>
            <person name="Riley R."/>
            <person name="Salamov A.A."/>
            <person name="Brown D.W."/>
            <person name="Nagy L.G."/>
            <person name="Floudas D."/>
            <person name="Held B.W."/>
            <person name="Levasseur A."/>
            <person name="Lombard V."/>
            <person name="Morin E."/>
            <person name="Otillar R."/>
            <person name="Lindquist E.A."/>
            <person name="Sun H."/>
            <person name="LaButti K.M."/>
            <person name="Schmutz J."/>
            <person name="Jabbour D."/>
            <person name="Luo H."/>
            <person name="Baker S.E."/>
            <person name="Pisabarro A.G."/>
            <person name="Walton J.D."/>
            <person name="Blanchette R.A."/>
            <person name="Henrissat B."/>
            <person name="Martin F."/>
            <person name="Cullen D."/>
            <person name="Hibbett D.S."/>
            <person name="Grigoriev I.V."/>
        </authorList>
    </citation>
    <scope>NUCLEOTIDE SEQUENCE [LARGE SCALE GENOMIC DNA]</scope>
    <source>
        <strain evidence="6">MUCL 33604</strain>
    </source>
</reference>
<dbReference type="PANTHER" id="PTHR12585">
    <property type="entry name" value="SCC1 / RAD21 FAMILY MEMBER"/>
    <property type="match status" value="1"/>
</dbReference>
<feature type="region of interest" description="Disordered" evidence="3">
    <location>
        <begin position="298"/>
        <end position="413"/>
    </location>
</feature>
<feature type="region of interest" description="Disordered" evidence="3">
    <location>
        <begin position="566"/>
        <end position="602"/>
    </location>
</feature>
<evidence type="ECO:0000256" key="3">
    <source>
        <dbReference type="SAM" id="MobiDB-lite"/>
    </source>
</evidence>
<sequence>MFFSTELLSRRDSGFGLLWLAATLGSKSSFKKLPKRSILTADIAQLCGLIAEPEEPLALRLSSNLMVGVARVYKGSTHFSSRCHIIIRPTISTVKQEIFLTDVTTCFQSLRKAVLEIQSLSAAQLQMGQPSVRPDAITLSFDPNASFSMNFDPFIANWDDYDDMRAPNSDARDDDYGSSSKKAKGKSKPKCSVGAEEGRGDLHILSDYREDFFSTSFDVSFLAGGVDGGGPSSSQLDGGLGFDFGDVAFRAEDLLEFGGDIGYELARELGEGWGVPAEDDLRHDQRMDVDLQLDFGFDDPGMGIEMDGEFGGDGPLAEGEPPEGSLGQINQGNAENTNSRKRKQVDSDKENLPPSSVAPSITPRSALSPNPFQAQEPNLPPPTPSEAPTQDRESEAEPKAPRKKSKRVRLLLDPRTELDDDELKACAAREKYLEDQDALRYELEARRAEKMGGKMIEDLIWGVPRGLEAPALADLWTENFKVQVEARSGALYIDIDGERPRKRRKEAIQGAEVEPEQDQLVENRIDDWDMNRAMLMGEMDMDLGMVDMGAEMGDLQDPEFGVFRSRVPSSQEPEQARRASRQPSAMGSYLGRNGPQTPMVGSQRSSILPWANVGPSSSVGGVGFSLGMDGDLADIDHADIGLIGSQRGSQVQSRVGSVAGGIGGTPMSLGKVGSQISGQDFEFPADVIEGMESQLSEVNADTLERNSRNFLAWATEQSEQLTRGEVLTFDHLVPKDTSSHHVAASGFYHCLGVYPTSRDLTP</sequence>
<comment type="subcellular location">
    <subcellularLocation>
        <location evidence="1">Nucleus</location>
    </subcellularLocation>
</comment>
<evidence type="ECO:0000313" key="6">
    <source>
        <dbReference type="Proteomes" id="UP000027265"/>
    </source>
</evidence>
<evidence type="ECO:0000313" key="5">
    <source>
        <dbReference type="EMBL" id="KDQ63558.1"/>
    </source>
</evidence>
<feature type="compositionally biased region" description="Polar residues" evidence="3">
    <location>
        <begin position="353"/>
        <end position="376"/>
    </location>
</feature>
<dbReference type="EMBL" id="KL197710">
    <property type="protein sequence ID" value="KDQ63558.1"/>
    <property type="molecule type" value="Genomic_DNA"/>
</dbReference>
<protein>
    <recommendedName>
        <fullName evidence="4">Rad21/Rec8-like protein N-terminal domain-containing protein</fullName>
    </recommendedName>
</protein>
<dbReference type="InterPro" id="IPR039781">
    <property type="entry name" value="Rad21/Rec8-like"/>
</dbReference>